<dbReference type="PANTHER" id="PTHR16291">
    <property type="entry name" value="NUCLEAR CAP-BINDING PROTEIN SUBUNIT 3"/>
    <property type="match status" value="1"/>
</dbReference>
<proteinExistence type="predicted"/>
<dbReference type="EMBL" id="MU005958">
    <property type="protein sequence ID" value="KAF2863978.1"/>
    <property type="molecule type" value="Genomic_DNA"/>
</dbReference>
<evidence type="ECO:0000256" key="1">
    <source>
        <dbReference type="SAM" id="MobiDB-lite"/>
    </source>
</evidence>
<dbReference type="Pfam" id="PF10309">
    <property type="entry name" value="NCBP3"/>
    <property type="match status" value="1"/>
</dbReference>
<feature type="compositionally biased region" description="Pro residues" evidence="1">
    <location>
        <begin position="9"/>
        <end position="31"/>
    </location>
</feature>
<feature type="region of interest" description="Disordered" evidence="1">
    <location>
        <begin position="1"/>
        <end position="34"/>
    </location>
</feature>
<gene>
    <name evidence="2" type="ORF">K470DRAFT_254292</name>
</gene>
<dbReference type="AlphaFoldDB" id="A0A6A7CBT1"/>
<dbReference type="Proteomes" id="UP000799421">
    <property type="component" value="Unassembled WGS sequence"/>
</dbReference>
<keyword evidence="3" id="KW-1185">Reference proteome</keyword>
<evidence type="ECO:0000313" key="3">
    <source>
        <dbReference type="Proteomes" id="UP000799421"/>
    </source>
</evidence>
<reference evidence="2" key="1">
    <citation type="journal article" date="2020" name="Stud. Mycol.">
        <title>101 Dothideomycetes genomes: a test case for predicting lifestyles and emergence of pathogens.</title>
        <authorList>
            <person name="Haridas S."/>
            <person name="Albert R."/>
            <person name="Binder M."/>
            <person name="Bloem J."/>
            <person name="Labutti K."/>
            <person name="Salamov A."/>
            <person name="Andreopoulos B."/>
            <person name="Baker S."/>
            <person name="Barry K."/>
            <person name="Bills G."/>
            <person name="Bluhm B."/>
            <person name="Cannon C."/>
            <person name="Castanera R."/>
            <person name="Culley D."/>
            <person name="Daum C."/>
            <person name="Ezra D."/>
            <person name="Gonzalez J."/>
            <person name="Henrissat B."/>
            <person name="Kuo A."/>
            <person name="Liang C."/>
            <person name="Lipzen A."/>
            <person name="Lutzoni F."/>
            <person name="Magnuson J."/>
            <person name="Mondo S."/>
            <person name="Nolan M."/>
            <person name="Ohm R."/>
            <person name="Pangilinan J."/>
            <person name="Park H.-J."/>
            <person name="Ramirez L."/>
            <person name="Alfaro M."/>
            <person name="Sun H."/>
            <person name="Tritt A."/>
            <person name="Yoshinaga Y."/>
            <person name="Zwiers L.-H."/>
            <person name="Turgeon B."/>
            <person name="Goodwin S."/>
            <person name="Spatafora J."/>
            <person name="Crous P."/>
            <person name="Grigoriev I."/>
        </authorList>
    </citation>
    <scope>NUCLEOTIDE SEQUENCE</scope>
    <source>
        <strain evidence="2">CBS 480.64</strain>
    </source>
</reference>
<evidence type="ECO:0000313" key="2">
    <source>
        <dbReference type="EMBL" id="KAF2863978.1"/>
    </source>
</evidence>
<feature type="region of interest" description="Disordered" evidence="1">
    <location>
        <begin position="163"/>
        <end position="237"/>
    </location>
</feature>
<sequence length="290" mass="32665">MDTDLDMSVPPPSPPRSIPPAPRSISPPPENHPCRKKLLIRGVETFIPSDAEAYANQHLPRGRVEWVSDESFNLVFGSESDAVVALRGIEELSHGEGGEGGDWDERPAKPCNGKEGVELWVRRARESDVKVRDARVRSRFYLMNPGFDPEVVGFRRGYRRGDGRVVKKRRSASPERKELFPDRKGDRGALRERDTTPRELFPEKRRGGLSIEKLSGVGYEERRPPRELFPQRQEQREFSFKGAAAKDDDFSFLGASRGRNLARDLFPSKVAGQQQGFGLGDGRTRAEDLL</sequence>
<name>A0A6A7CBT1_9PEZI</name>
<dbReference type="GO" id="GO:0005634">
    <property type="term" value="C:nucleus"/>
    <property type="evidence" value="ECO:0007669"/>
    <property type="project" value="TreeGrafter"/>
</dbReference>
<dbReference type="GO" id="GO:0003729">
    <property type="term" value="F:mRNA binding"/>
    <property type="evidence" value="ECO:0007669"/>
    <property type="project" value="InterPro"/>
</dbReference>
<accession>A0A6A7CBT1</accession>
<dbReference type="InterPro" id="IPR019416">
    <property type="entry name" value="NCBP3"/>
</dbReference>
<feature type="compositionally biased region" description="Basic and acidic residues" evidence="1">
    <location>
        <begin position="172"/>
        <end position="206"/>
    </location>
</feature>
<protein>
    <submittedName>
        <fullName evidence="2">Uncharacterized protein</fullName>
    </submittedName>
</protein>
<organism evidence="2 3">
    <name type="scientific">Piedraia hortae CBS 480.64</name>
    <dbReference type="NCBI Taxonomy" id="1314780"/>
    <lineage>
        <taxon>Eukaryota</taxon>
        <taxon>Fungi</taxon>
        <taxon>Dikarya</taxon>
        <taxon>Ascomycota</taxon>
        <taxon>Pezizomycotina</taxon>
        <taxon>Dothideomycetes</taxon>
        <taxon>Dothideomycetidae</taxon>
        <taxon>Capnodiales</taxon>
        <taxon>Piedraiaceae</taxon>
        <taxon>Piedraia</taxon>
    </lineage>
</organism>
<dbReference type="GO" id="GO:0000340">
    <property type="term" value="F:RNA 7-methylguanosine cap binding"/>
    <property type="evidence" value="ECO:0007669"/>
    <property type="project" value="InterPro"/>
</dbReference>
<dbReference type="OrthoDB" id="422106at2759"/>
<dbReference type="PANTHER" id="PTHR16291:SF0">
    <property type="entry name" value="NUCLEAR CAP-BINDING PROTEIN SUBUNIT 3"/>
    <property type="match status" value="1"/>
</dbReference>